<dbReference type="Pfam" id="PF13460">
    <property type="entry name" value="NAD_binding_10"/>
    <property type="match status" value="1"/>
</dbReference>
<dbReference type="InterPro" id="IPR016040">
    <property type="entry name" value="NAD(P)-bd_dom"/>
</dbReference>
<dbReference type="PANTHER" id="PTHR43355">
    <property type="entry name" value="FLAVIN REDUCTASE (NADPH)"/>
    <property type="match status" value="1"/>
</dbReference>
<protein>
    <recommendedName>
        <fullName evidence="2">NAD(P)-binding domain-containing protein</fullName>
    </recommendedName>
</protein>
<dbReference type="InterPro" id="IPR051606">
    <property type="entry name" value="Polyketide_Oxido-like"/>
</dbReference>
<dbReference type="InterPro" id="IPR036291">
    <property type="entry name" value="NAD(P)-bd_dom_sf"/>
</dbReference>
<name>A0A4Q7KGI1_9PSEU</name>
<proteinExistence type="predicted"/>
<evidence type="ECO:0000313" key="3">
    <source>
        <dbReference type="EMBL" id="RZS33958.1"/>
    </source>
</evidence>
<dbReference type="Proteomes" id="UP000294257">
    <property type="component" value="Unassembled WGS sequence"/>
</dbReference>
<evidence type="ECO:0000259" key="2">
    <source>
        <dbReference type="Pfam" id="PF13460"/>
    </source>
</evidence>
<dbReference type="Gene3D" id="3.40.50.720">
    <property type="entry name" value="NAD(P)-binding Rossmann-like Domain"/>
    <property type="match status" value="1"/>
</dbReference>
<dbReference type="EMBL" id="SGWQ01000010">
    <property type="protein sequence ID" value="RZS33958.1"/>
    <property type="molecule type" value="Genomic_DNA"/>
</dbReference>
<gene>
    <name evidence="3" type="ORF">EV193_110108</name>
</gene>
<dbReference type="GO" id="GO:0016646">
    <property type="term" value="F:oxidoreductase activity, acting on the CH-NH group of donors, NAD or NADP as acceptor"/>
    <property type="evidence" value="ECO:0007669"/>
    <property type="project" value="TreeGrafter"/>
</dbReference>
<evidence type="ECO:0000313" key="4">
    <source>
        <dbReference type="Proteomes" id="UP000294257"/>
    </source>
</evidence>
<evidence type="ECO:0000256" key="1">
    <source>
        <dbReference type="SAM" id="MobiDB-lite"/>
    </source>
</evidence>
<sequence length="177" mass="18892">MTAVVRKPLHPNEVRGDASTVDDVARLTGDHDAAISATRPPDGSEHELVETAKALLAGVARSGTRLLLVGGAATLRAPGGGLVLDDRRYLPEVAADIARACAEQHAVLRESTVDWTYLSPPANLVPGERTGVYRLGSDELVVDANGESTISIEDLAVVLLDEIEHPKHRRTRFTAAY</sequence>
<dbReference type="RefSeq" id="WP_242613660.1">
    <property type="nucleotide sequence ID" value="NZ_SGWQ01000010.1"/>
</dbReference>
<keyword evidence="4" id="KW-1185">Reference proteome</keyword>
<dbReference type="AlphaFoldDB" id="A0A4Q7KGI1"/>
<feature type="domain" description="NAD(P)-binding" evidence="2">
    <location>
        <begin position="13"/>
        <end position="166"/>
    </location>
</feature>
<dbReference type="SUPFAM" id="SSF51735">
    <property type="entry name" value="NAD(P)-binding Rossmann-fold domains"/>
    <property type="match status" value="1"/>
</dbReference>
<comment type="caution">
    <text evidence="3">The sequence shown here is derived from an EMBL/GenBank/DDBJ whole genome shotgun (WGS) entry which is preliminary data.</text>
</comment>
<reference evidence="3 4" key="1">
    <citation type="submission" date="2019-02" db="EMBL/GenBank/DDBJ databases">
        <title>Genomic Encyclopedia of Type Strains, Phase IV (KMG-IV): sequencing the most valuable type-strain genomes for metagenomic binning, comparative biology and taxonomic classification.</title>
        <authorList>
            <person name="Goeker M."/>
        </authorList>
    </citation>
    <scope>NUCLEOTIDE SEQUENCE [LARGE SCALE GENOMIC DNA]</scope>
    <source>
        <strain evidence="3 4">DSM 101727</strain>
    </source>
</reference>
<organism evidence="3 4">
    <name type="scientific">Herbihabitans rhizosphaerae</name>
    <dbReference type="NCBI Taxonomy" id="1872711"/>
    <lineage>
        <taxon>Bacteria</taxon>
        <taxon>Bacillati</taxon>
        <taxon>Actinomycetota</taxon>
        <taxon>Actinomycetes</taxon>
        <taxon>Pseudonocardiales</taxon>
        <taxon>Pseudonocardiaceae</taxon>
        <taxon>Herbihabitans</taxon>
    </lineage>
</organism>
<feature type="region of interest" description="Disordered" evidence="1">
    <location>
        <begin position="1"/>
        <end position="20"/>
    </location>
</feature>
<dbReference type="PANTHER" id="PTHR43355:SF2">
    <property type="entry name" value="FLAVIN REDUCTASE (NADPH)"/>
    <property type="match status" value="1"/>
</dbReference>
<accession>A0A4Q7KGI1</accession>